<sequence>MNRLTAFLRIVVPVASALTPKPCSARWFQRWGAAAMGRAKKTRKFAVTKKIVSSKTLRNCRLAYVSIGVLIARAYLRRCSLNTTPLLVRLIWSSCINFSIQNKVTLVIVFASLDVDYFT</sequence>
<reference evidence="2 3" key="1">
    <citation type="journal article" date="2014" name="Agronomy (Basel)">
        <title>A Draft Genome Sequence for Ensete ventricosum, the Drought-Tolerant Tree Against Hunger.</title>
        <authorList>
            <person name="Harrison J."/>
            <person name="Moore K.A."/>
            <person name="Paszkiewicz K."/>
            <person name="Jones T."/>
            <person name="Grant M."/>
            <person name="Ambacheew D."/>
            <person name="Muzemil S."/>
            <person name="Studholme D.J."/>
        </authorList>
    </citation>
    <scope>NUCLEOTIDE SEQUENCE [LARGE SCALE GENOMIC DNA]</scope>
</reference>
<protein>
    <recommendedName>
        <fullName evidence="4">Secreted protein</fullName>
    </recommendedName>
</protein>
<keyword evidence="1" id="KW-0732">Signal</keyword>
<name>A0A426ZBP4_ENSVE</name>
<dbReference type="Proteomes" id="UP000287651">
    <property type="component" value="Unassembled WGS sequence"/>
</dbReference>
<accession>A0A426ZBP4</accession>
<organism evidence="2 3">
    <name type="scientific">Ensete ventricosum</name>
    <name type="common">Abyssinian banana</name>
    <name type="synonym">Musa ensete</name>
    <dbReference type="NCBI Taxonomy" id="4639"/>
    <lineage>
        <taxon>Eukaryota</taxon>
        <taxon>Viridiplantae</taxon>
        <taxon>Streptophyta</taxon>
        <taxon>Embryophyta</taxon>
        <taxon>Tracheophyta</taxon>
        <taxon>Spermatophyta</taxon>
        <taxon>Magnoliopsida</taxon>
        <taxon>Liliopsida</taxon>
        <taxon>Zingiberales</taxon>
        <taxon>Musaceae</taxon>
        <taxon>Ensete</taxon>
    </lineage>
</organism>
<feature type="chain" id="PRO_5019298532" description="Secreted protein" evidence="1">
    <location>
        <begin position="26"/>
        <end position="119"/>
    </location>
</feature>
<evidence type="ECO:0008006" key="4">
    <source>
        <dbReference type="Google" id="ProtNLM"/>
    </source>
</evidence>
<dbReference type="AlphaFoldDB" id="A0A426ZBP4"/>
<proteinExistence type="predicted"/>
<gene>
    <name evidence="2" type="ORF">B296_00024799</name>
</gene>
<comment type="caution">
    <text evidence="2">The sequence shown here is derived from an EMBL/GenBank/DDBJ whole genome shotgun (WGS) entry which is preliminary data.</text>
</comment>
<evidence type="ECO:0000313" key="3">
    <source>
        <dbReference type="Proteomes" id="UP000287651"/>
    </source>
</evidence>
<feature type="signal peptide" evidence="1">
    <location>
        <begin position="1"/>
        <end position="25"/>
    </location>
</feature>
<dbReference type="EMBL" id="AMZH03007387">
    <property type="protein sequence ID" value="RRT61428.1"/>
    <property type="molecule type" value="Genomic_DNA"/>
</dbReference>
<evidence type="ECO:0000256" key="1">
    <source>
        <dbReference type="SAM" id="SignalP"/>
    </source>
</evidence>
<evidence type="ECO:0000313" key="2">
    <source>
        <dbReference type="EMBL" id="RRT61428.1"/>
    </source>
</evidence>